<protein>
    <recommendedName>
        <fullName evidence="1">NolW-like domain-containing protein</fullName>
    </recommendedName>
</protein>
<proteinExistence type="predicted"/>
<comment type="caution">
    <text evidence="2">The sequence shown here is derived from an EMBL/GenBank/DDBJ whole genome shotgun (WGS) entry which is preliminary data.</text>
</comment>
<organism evidence="2 3">
    <name type="scientific">Candidatus Accumulibacter affinis</name>
    <dbReference type="NCBI Taxonomy" id="2954384"/>
    <lineage>
        <taxon>Bacteria</taxon>
        <taxon>Pseudomonadati</taxon>
        <taxon>Pseudomonadota</taxon>
        <taxon>Betaproteobacteria</taxon>
        <taxon>Candidatus Accumulibacter</taxon>
    </lineage>
</organism>
<dbReference type="Pfam" id="PF03958">
    <property type="entry name" value="Secretin_N"/>
    <property type="match status" value="1"/>
</dbReference>
<accession>A0A935W2C9</accession>
<dbReference type="Proteomes" id="UP000706151">
    <property type="component" value="Unassembled WGS sequence"/>
</dbReference>
<gene>
    <name evidence="2" type="ORF">IPK02_03850</name>
</gene>
<dbReference type="InterPro" id="IPR038591">
    <property type="entry name" value="NolW-like_sf"/>
</dbReference>
<dbReference type="InterPro" id="IPR005644">
    <property type="entry name" value="NolW-like"/>
</dbReference>
<evidence type="ECO:0000313" key="2">
    <source>
        <dbReference type="EMBL" id="MBK7953171.1"/>
    </source>
</evidence>
<feature type="domain" description="NolW-like" evidence="1">
    <location>
        <begin position="34"/>
        <end position="91"/>
    </location>
</feature>
<reference evidence="2 3" key="1">
    <citation type="submission" date="2020-10" db="EMBL/GenBank/DDBJ databases">
        <title>Connecting structure to function with the recovery of over 1000 high-quality activated sludge metagenome-assembled genomes encoding full-length rRNA genes using long-read sequencing.</title>
        <authorList>
            <person name="Singleton C.M."/>
            <person name="Petriglieri F."/>
            <person name="Kristensen J.M."/>
            <person name="Kirkegaard R.H."/>
            <person name="Michaelsen T.Y."/>
            <person name="Andersen M.H."/>
            <person name="Karst S.M."/>
            <person name="Dueholm M.S."/>
            <person name="Nielsen P.H."/>
            <person name="Albertsen M."/>
        </authorList>
    </citation>
    <scope>NUCLEOTIDE SEQUENCE [LARGE SCALE GENOMIC DNA]</scope>
    <source>
        <strain evidence="2">Fred_18-Q3-R57-64_BAT3C.720</strain>
    </source>
</reference>
<dbReference type="Gene3D" id="3.30.1370.120">
    <property type="match status" value="1"/>
</dbReference>
<evidence type="ECO:0000313" key="3">
    <source>
        <dbReference type="Proteomes" id="UP000706151"/>
    </source>
</evidence>
<dbReference type="EMBL" id="JADJOT010000002">
    <property type="protein sequence ID" value="MBK7953171.1"/>
    <property type="molecule type" value="Genomic_DNA"/>
</dbReference>
<evidence type="ECO:0000259" key="1">
    <source>
        <dbReference type="Pfam" id="PF03958"/>
    </source>
</evidence>
<sequence>MSSALRALAGDGRWLLMLLVGGLPVLAAAQQEMEIIALRHRTLEQLLPTLQPLLEPGGTISGMNDQLILRASPRNREQIRRALAAIDTPARRLLIRVSQHRDSSVAASTYERRGSQAIGSTQVVQVIEGGRALIQVGQSLPVPLQRVAIGPRGVLINEGIIYRDLGQGFYAVPRVVGQRVTVEISPQFDSPGGYRGSIDTQRLTTTVSGRLGEWLELGGSSQQTGLSEPGSVQSGSDWRSVWLLVEELP</sequence>
<dbReference type="AlphaFoldDB" id="A0A935W2C9"/>
<name>A0A935W2C9_9PROT</name>